<dbReference type="Pfam" id="PF14285">
    <property type="entry name" value="DUF4367"/>
    <property type="match status" value="1"/>
</dbReference>
<keyword evidence="1" id="KW-0472">Membrane</keyword>
<proteinExistence type="predicted"/>
<dbReference type="EMBL" id="VSSQ01002286">
    <property type="protein sequence ID" value="MPM14482.1"/>
    <property type="molecule type" value="Genomic_DNA"/>
</dbReference>
<feature type="transmembrane region" description="Helical" evidence="1">
    <location>
        <begin position="113"/>
        <end position="135"/>
    </location>
</feature>
<organism evidence="3">
    <name type="scientific">bioreactor metagenome</name>
    <dbReference type="NCBI Taxonomy" id="1076179"/>
    <lineage>
        <taxon>unclassified sequences</taxon>
        <taxon>metagenomes</taxon>
        <taxon>ecological metagenomes</taxon>
    </lineage>
</organism>
<reference evidence="3" key="1">
    <citation type="submission" date="2019-08" db="EMBL/GenBank/DDBJ databases">
        <authorList>
            <person name="Kucharzyk K."/>
            <person name="Murdoch R.W."/>
            <person name="Higgins S."/>
            <person name="Loffler F."/>
        </authorList>
    </citation>
    <scope>NUCLEOTIDE SEQUENCE</scope>
</reference>
<name>A0A644XE65_9ZZZZ</name>
<gene>
    <name evidence="3" type="ORF">SDC9_60845</name>
</gene>
<sequence length="308" mass="35009">MDNKNDHTPYKEVNFHDKDRYEYLKDLNTEKLQAMLQQESFFSDDSHFDAELIQHIEKALDEREPVFENIDAEASLKIFRDEVIPDLEQEEEPTNSKPAARPMAKGRLKLRRAMIAAAVISALLGGMQIASAFGFDVWEYIIHWGNETFQIGTGAEVSEAPKNTEVSIGDAAVQMGDKGRYQSLEDAVKSMDYPILYPVWIPDGFALLQADVTETPKKKSLIAIYESNDKTIMYQAVGYKDNDAAQFFEMNAASGEVLAIHGFDHYLMQNMGQYTAVWMRDNCTFSLSGDVSRDEMMDMLDSIYEEEN</sequence>
<evidence type="ECO:0000313" key="3">
    <source>
        <dbReference type="EMBL" id="MPM14482.1"/>
    </source>
</evidence>
<dbReference type="AlphaFoldDB" id="A0A644XE65"/>
<accession>A0A644XE65</accession>
<evidence type="ECO:0000259" key="2">
    <source>
        <dbReference type="Pfam" id="PF14285"/>
    </source>
</evidence>
<evidence type="ECO:0000256" key="1">
    <source>
        <dbReference type="SAM" id="Phobius"/>
    </source>
</evidence>
<protein>
    <recommendedName>
        <fullName evidence="2">DUF4367 domain-containing protein</fullName>
    </recommendedName>
</protein>
<keyword evidence="1" id="KW-0812">Transmembrane</keyword>
<comment type="caution">
    <text evidence="3">The sequence shown here is derived from an EMBL/GenBank/DDBJ whole genome shotgun (WGS) entry which is preliminary data.</text>
</comment>
<keyword evidence="1" id="KW-1133">Transmembrane helix</keyword>
<dbReference type="InterPro" id="IPR025377">
    <property type="entry name" value="DUF4367"/>
</dbReference>
<feature type="domain" description="DUF4367" evidence="2">
    <location>
        <begin position="198"/>
        <end position="303"/>
    </location>
</feature>